<evidence type="ECO:0000313" key="3">
    <source>
        <dbReference type="Proteomes" id="UP000789508"/>
    </source>
</evidence>
<comment type="caution">
    <text evidence="2">The sequence shown here is derived from an EMBL/GenBank/DDBJ whole genome shotgun (WGS) entry which is preliminary data.</text>
</comment>
<evidence type="ECO:0000256" key="1">
    <source>
        <dbReference type="SAM" id="MobiDB-lite"/>
    </source>
</evidence>
<evidence type="ECO:0000313" key="2">
    <source>
        <dbReference type="EMBL" id="CAG8506449.1"/>
    </source>
</evidence>
<dbReference type="OrthoDB" id="9514740at2759"/>
<accession>A0A9N8ZSH7</accession>
<organism evidence="2 3">
    <name type="scientific">Ambispora leptoticha</name>
    <dbReference type="NCBI Taxonomy" id="144679"/>
    <lineage>
        <taxon>Eukaryota</taxon>
        <taxon>Fungi</taxon>
        <taxon>Fungi incertae sedis</taxon>
        <taxon>Mucoromycota</taxon>
        <taxon>Glomeromycotina</taxon>
        <taxon>Glomeromycetes</taxon>
        <taxon>Archaeosporales</taxon>
        <taxon>Ambisporaceae</taxon>
        <taxon>Ambispora</taxon>
    </lineage>
</organism>
<sequence length="158" mass="17676">MTNGSNAMADTAHGNEELAYIPPPTTPPPPISGIFLIIFFIIPTHRTCMNYEVLVTAIWEIDCGEDMNDRYNAYRDAVERKRHLDGKPFSKGDGRRKMTADNEQRRFHGTKLGKGFPQTMDDPTLKKPPNGDNSILGEPSPFGNLNYDEVVVYNEAAC</sequence>
<dbReference type="AlphaFoldDB" id="A0A9N8ZSH7"/>
<feature type="compositionally biased region" description="Basic and acidic residues" evidence="1">
    <location>
        <begin position="86"/>
        <end position="106"/>
    </location>
</feature>
<dbReference type="Gene3D" id="6.20.320.10">
    <property type="match status" value="1"/>
</dbReference>
<reference evidence="2" key="1">
    <citation type="submission" date="2021-06" db="EMBL/GenBank/DDBJ databases">
        <authorList>
            <person name="Kallberg Y."/>
            <person name="Tangrot J."/>
            <person name="Rosling A."/>
        </authorList>
    </citation>
    <scope>NUCLEOTIDE SEQUENCE</scope>
    <source>
        <strain evidence="2">FL130A</strain>
    </source>
</reference>
<dbReference type="Proteomes" id="UP000789508">
    <property type="component" value="Unassembled WGS sequence"/>
</dbReference>
<gene>
    <name evidence="2" type="ORF">ALEPTO_LOCUS3748</name>
</gene>
<name>A0A9N8ZSH7_9GLOM</name>
<dbReference type="EMBL" id="CAJVPS010000748">
    <property type="protein sequence ID" value="CAG8506449.1"/>
    <property type="molecule type" value="Genomic_DNA"/>
</dbReference>
<proteinExistence type="predicted"/>
<protein>
    <submittedName>
        <fullName evidence="2">14454_t:CDS:1</fullName>
    </submittedName>
</protein>
<keyword evidence="3" id="KW-1185">Reference proteome</keyword>
<feature type="region of interest" description="Disordered" evidence="1">
    <location>
        <begin position="86"/>
        <end position="140"/>
    </location>
</feature>